<accession>A0ACC3SU99</accession>
<comment type="caution">
    <text evidence="1">The sequence shown here is derived from an EMBL/GenBank/DDBJ whole genome shotgun (WGS) entry which is preliminary data.</text>
</comment>
<organism evidence="1 2">
    <name type="scientific">Lipomyces kononenkoae</name>
    <name type="common">Yeast</name>
    <dbReference type="NCBI Taxonomy" id="34357"/>
    <lineage>
        <taxon>Eukaryota</taxon>
        <taxon>Fungi</taxon>
        <taxon>Dikarya</taxon>
        <taxon>Ascomycota</taxon>
        <taxon>Saccharomycotina</taxon>
        <taxon>Lipomycetes</taxon>
        <taxon>Lipomycetales</taxon>
        <taxon>Lipomycetaceae</taxon>
        <taxon>Lipomyces</taxon>
    </lineage>
</organism>
<sequence>MGSGTMTILSSESKSPADGITTQDSQNNNDDASHAPANSSTPAAPTSASNSEAVDPAPTPSNDHGEHLIIQEPARPTINTSNLHGRPTQLGAAKSLSSSISAASLQGLASGSRFLRRTDAKGGVEPATVNPASPTYRTGTEPSSPLPLTIGGMMESDPAFQDFKSFAFTNIGPDSTWTGFNPGTNLPPSPNIVPLDATMSPSSSRPPFGANITAPPRSRAGLLNSIPDVPPTPLPPPHSLQSAGRAVSTASMQRRPSVFFQRPSTASLRSRLPSRGGLISVGNNEQAGRIHTRRHFVSRRLPLGYSAEKPWLTGQAKAEKVLSWIIVISFIIGLAIIGILTWVGTTQIQNYNYCTVLDENFAAGSLNTTIWTHDVQVGGFGNGEFEWATSSSNNSFVRDGKLYIMPTFTADVIGQDNMMNGYTVNLTAAGTCTSTADSDCVISSNQTLGDMIPPIMSARLLTRNFAKIRYGKVEVTAKLPQGDWLWPAIWMMPTDSVYGPWPASGEIDICESRGNDHTYPPGGVNVMSSTLHWGPTMALDRYYKTHVALALTHSTFADGFHTFGLEWSEKYIMTYLDGRLRQVVYHKFGTPFWPWGKFPNTYDNGTTVSNPWPANDVQAPFDQDFYLILNVAVGGTNGWFPDNQANKPWNNDDRQTAMNSFWNLRSQWEPTWGDENSRAMIVDSVKIYTMC</sequence>
<evidence type="ECO:0000313" key="2">
    <source>
        <dbReference type="Proteomes" id="UP001433508"/>
    </source>
</evidence>
<reference evidence="2" key="1">
    <citation type="journal article" date="2024" name="Front. Bioeng. Biotechnol.">
        <title>Genome-scale model development and genomic sequencing of the oleaginous clade Lipomyces.</title>
        <authorList>
            <person name="Czajka J.J."/>
            <person name="Han Y."/>
            <person name="Kim J."/>
            <person name="Mondo S.J."/>
            <person name="Hofstad B.A."/>
            <person name="Robles A."/>
            <person name="Haridas S."/>
            <person name="Riley R."/>
            <person name="LaButti K."/>
            <person name="Pangilinan J."/>
            <person name="Andreopoulos W."/>
            <person name="Lipzen A."/>
            <person name="Yan J."/>
            <person name="Wang M."/>
            <person name="Ng V."/>
            <person name="Grigoriev I.V."/>
            <person name="Spatafora J.W."/>
            <person name="Magnuson J.K."/>
            <person name="Baker S.E."/>
            <person name="Pomraning K.R."/>
        </authorList>
    </citation>
    <scope>NUCLEOTIDE SEQUENCE [LARGE SCALE GENOMIC DNA]</scope>
    <source>
        <strain evidence="2">CBS 7786</strain>
    </source>
</reference>
<keyword evidence="2" id="KW-1185">Reference proteome</keyword>
<proteinExistence type="predicted"/>
<gene>
    <name evidence="1" type="ORF">V1525DRAFT_365444</name>
</gene>
<dbReference type="Proteomes" id="UP001433508">
    <property type="component" value="Unassembled WGS sequence"/>
</dbReference>
<protein>
    <submittedName>
        <fullName evidence="1">Concanavalin A-like lectin/glucanase domain-containing protein</fullName>
    </submittedName>
</protein>
<name>A0ACC3SU99_LIPKO</name>
<dbReference type="EMBL" id="MU971425">
    <property type="protein sequence ID" value="KAK9235211.1"/>
    <property type="molecule type" value="Genomic_DNA"/>
</dbReference>
<evidence type="ECO:0000313" key="1">
    <source>
        <dbReference type="EMBL" id="KAK9235211.1"/>
    </source>
</evidence>